<evidence type="ECO:0000259" key="1">
    <source>
        <dbReference type="PROSITE" id="PS51077"/>
    </source>
</evidence>
<dbReference type="Gene3D" id="1.10.10.10">
    <property type="entry name" value="Winged helix-like DNA-binding domain superfamily/Winged helix DNA-binding domain"/>
    <property type="match status" value="1"/>
</dbReference>
<dbReference type="PROSITE" id="PS51077">
    <property type="entry name" value="HTH_ICLR"/>
    <property type="match status" value="1"/>
</dbReference>
<dbReference type="VEuPathDB" id="FungiDB:RhiirA1_405677"/>
<dbReference type="PANTHER" id="PTHR30136">
    <property type="entry name" value="HELIX-TURN-HELIX TRANSCRIPTIONAL REGULATOR, ICLR FAMILY"/>
    <property type="match status" value="1"/>
</dbReference>
<dbReference type="InterPro" id="IPR036390">
    <property type="entry name" value="WH_DNA-bd_sf"/>
</dbReference>
<dbReference type="GO" id="GO:0045892">
    <property type="term" value="P:negative regulation of DNA-templated transcription"/>
    <property type="evidence" value="ECO:0007669"/>
    <property type="project" value="TreeGrafter"/>
</dbReference>
<accession>A0A2N0QJE0</accession>
<dbReference type="PANTHER" id="PTHR30136:SF35">
    <property type="entry name" value="HTH-TYPE TRANSCRIPTIONAL REGULATOR RV1719"/>
    <property type="match status" value="1"/>
</dbReference>
<dbReference type="Proteomes" id="UP000232688">
    <property type="component" value="Unassembled WGS sequence"/>
</dbReference>
<dbReference type="EMBL" id="LLXH01008197">
    <property type="protein sequence ID" value="PKC51163.1"/>
    <property type="molecule type" value="Genomic_DNA"/>
</dbReference>
<dbReference type="InterPro" id="IPR050707">
    <property type="entry name" value="HTH_MetabolicPath_Reg"/>
</dbReference>
<dbReference type="GO" id="GO:0003700">
    <property type="term" value="F:DNA-binding transcription factor activity"/>
    <property type="evidence" value="ECO:0007669"/>
    <property type="project" value="TreeGrafter"/>
</dbReference>
<dbReference type="AlphaFoldDB" id="A0A2N0QJE0"/>
<evidence type="ECO:0000313" key="2">
    <source>
        <dbReference type="EMBL" id="PKC51163.1"/>
    </source>
</evidence>
<dbReference type="InterPro" id="IPR005471">
    <property type="entry name" value="Tscrpt_reg_IclR_N"/>
</dbReference>
<evidence type="ECO:0000313" key="3">
    <source>
        <dbReference type="Proteomes" id="UP000232688"/>
    </source>
</evidence>
<reference evidence="2 3" key="2">
    <citation type="submission" date="2017-10" db="EMBL/GenBank/DDBJ databases">
        <title>Genome analyses suggest a sexual origin of heterokaryosis in a supposedly ancient asexual fungus.</title>
        <authorList>
            <person name="Corradi N."/>
            <person name="Sedzielewska K."/>
            <person name="Noel J."/>
            <person name="Charron P."/>
            <person name="Farinelli L."/>
            <person name="Marton T."/>
            <person name="Kruger M."/>
            <person name="Pelin A."/>
            <person name="Brachmann A."/>
            <person name="Corradi N."/>
        </authorList>
    </citation>
    <scope>NUCLEOTIDE SEQUENCE [LARGE SCALE GENOMIC DNA]</scope>
    <source>
        <strain evidence="2 3">A1</strain>
    </source>
</reference>
<feature type="non-terminal residue" evidence="2">
    <location>
        <position position="1"/>
    </location>
</feature>
<feature type="non-terminal residue" evidence="2">
    <location>
        <position position="148"/>
    </location>
</feature>
<dbReference type="GO" id="GO:0003677">
    <property type="term" value="F:DNA binding"/>
    <property type="evidence" value="ECO:0007669"/>
    <property type="project" value="InterPro"/>
</dbReference>
<dbReference type="SUPFAM" id="SSF46785">
    <property type="entry name" value="Winged helix' DNA-binding domain"/>
    <property type="match status" value="1"/>
</dbReference>
<sequence>DIFGIKCCDYLTSSNSIADATNNVYLKGSYFVNEKYWNPALERADKVLNLIAENPSKYRLIDISKKLEINKSTLFILINTMEKLGWITKHIGDVYSLGGTMGSLGAAYLKQFNLLHAFYEEAAEVQMKVKENLQLGILDGGDVIYLGK</sequence>
<name>A0A2N0QJE0_9GLOM</name>
<dbReference type="InterPro" id="IPR036388">
    <property type="entry name" value="WH-like_DNA-bd_sf"/>
</dbReference>
<protein>
    <recommendedName>
        <fullName evidence="1">HTH iclR-type domain-containing protein</fullName>
    </recommendedName>
</protein>
<organism evidence="2 3">
    <name type="scientific">Rhizophagus irregularis</name>
    <dbReference type="NCBI Taxonomy" id="588596"/>
    <lineage>
        <taxon>Eukaryota</taxon>
        <taxon>Fungi</taxon>
        <taxon>Fungi incertae sedis</taxon>
        <taxon>Mucoromycota</taxon>
        <taxon>Glomeromycotina</taxon>
        <taxon>Glomeromycetes</taxon>
        <taxon>Glomerales</taxon>
        <taxon>Glomeraceae</taxon>
        <taxon>Rhizophagus</taxon>
    </lineage>
</organism>
<dbReference type="Pfam" id="PF09339">
    <property type="entry name" value="HTH_IclR"/>
    <property type="match status" value="1"/>
</dbReference>
<reference evidence="2 3" key="1">
    <citation type="submission" date="2017-10" db="EMBL/GenBank/DDBJ databases">
        <title>Extensive intraspecific genome diversity in a model arbuscular mycorrhizal fungus.</title>
        <authorList>
            <person name="Chen E.C.H."/>
            <person name="Morin E."/>
            <person name="Baudet D."/>
            <person name="Noel J."/>
            <person name="Ndikumana S."/>
            <person name="Charron P."/>
            <person name="St-Onge C."/>
            <person name="Giorgi J."/>
            <person name="Grigoriev I.V."/>
            <person name="Roux C."/>
            <person name="Martin F.M."/>
            <person name="Corradi N."/>
        </authorList>
    </citation>
    <scope>NUCLEOTIDE SEQUENCE [LARGE SCALE GENOMIC DNA]</scope>
    <source>
        <strain evidence="2 3">A1</strain>
    </source>
</reference>
<dbReference type="SMART" id="SM00346">
    <property type="entry name" value="HTH_ICLR"/>
    <property type="match status" value="1"/>
</dbReference>
<feature type="domain" description="HTH iclR-type" evidence="1">
    <location>
        <begin position="38"/>
        <end position="99"/>
    </location>
</feature>
<comment type="caution">
    <text evidence="2">The sequence shown here is derived from an EMBL/GenBank/DDBJ whole genome shotgun (WGS) entry which is preliminary data.</text>
</comment>
<gene>
    <name evidence="2" type="ORF">RhiirA1_405677</name>
</gene>
<proteinExistence type="predicted"/>